<comment type="caution">
    <text evidence="3">The sequence shown here is derived from an EMBL/GenBank/DDBJ whole genome shotgun (WGS) entry which is preliminary data.</text>
</comment>
<feature type="compositionally biased region" description="Polar residues" evidence="2">
    <location>
        <begin position="40"/>
        <end position="51"/>
    </location>
</feature>
<feature type="coiled-coil region" evidence="1">
    <location>
        <begin position="643"/>
        <end position="738"/>
    </location>
</feature>
<feature type="coiled-coil region" evidence="1">
    <location>
        <begin position="497"/>
        <end position="605"/>
    </location>
</feature>
<feature type="coiled-coil region" evidence="1">
    <location>
        <begin position="1240"/>
        <end position="1306"/>
    </location>
</feature>
<feature type="coiled-coil region" evidence="1">
    <location>
        <begin position="372"/>
        <end position="436"/>
    </location>
</feature>
<feature type="coiled-coil region" evidence="1">
    <location>
        <begin position="986"/>
        <end position="1055"/>
    </location>
</feature>
<feature type="compositionally biased region" description="Polar residues" evidence="2">
    <location>
        <begin position="20"/>
        <end position="31"/>
    </location>
</feature>
<proteinExistence type="predicted"/>
<keyword evidence="4" id="KW-1185">Reference proteome</keyword>
<gene>
    <name evidence="3" type="ORF">LOD99_2590</name>
</gene>
<name>A0AAV7K0M4_9METZ</name>
<keyword evidence="1" id="KW-0175">Coiled coil</keyword>
<feature type="compositionally biased region" description="Polar residues" evidence="2">
    <location>
        <begin position="59"/>
        <end position="68"/>
    </location>
</feature>
<sequence length="1674" mass="191760">MSKIPRFDRNSSVGVPASSGCISSPNPNQRTKIPLPISPRKSTTQLPSKSNLPVYPDTLATSPPTSNHVPHLQLEHTDIRDISTPSHFHDDDSELDALSPMNSVDIPHSQHTQEAEVEPSISPQDNSPAPDCSTPVSPPPHIFESQPHQNQSSIHEIISEADKREVIQDPAPIDYQSYNPDSDHHTHSSPLSADLIVYPVETDPLYSPDVTLIPHPPSYPKIPTSPPSAFSRLSPDLSRHAQYGLEELRQYPPEIDTHFLPISGHSMPPPLSDNLYELHTISNQSQWTIGSPIHHPMLPPLSSPPFHILSQDNRDYYHLRASTDSLDLTSVSYGTPMDTPSPIPSLLSTPDDKVSPDNFLVYADTDGLSHQLTALREALDESTRERARLVNIIQEQEHVRSPNRLTADSADFNKEIEQLRIKCMDLESENFKLSRAVSSNEESADLQEATRARDMLASEFEQLKAYQLHLEEELRVEREKNILSPTSLVSHAPLLELETVKLDNTQLRDRIAQLNEEQNMRISAEQEVQRLRLQLQEEEQSTKLRLKENESYFLTQLEQEQDNCNRLRQANKQLAQELNEQDSSKRIIQSELQSVRKERGDIEEELLTQQTMNSDLKQQLRGRDEILSELEMKQGQQVELDVLDTLKREIERLKVEKEGVELKLTQEMQQTLQYMEAKKTADEEITRLNRELQRVERDTQNGNTQDLNEALEAAHEANQNLTNELEMRKQSFVNLKENLTLSVTDKRQLESDYSLLEQSHVQLRSSLQNKVQECLILEREIANLQVDASIALEKANSQEDSKQALSTLISLLSQIISELALAVKFSEADHQCLTQEMESLFDQVSCSVSEENSYPQAFENLRNIIQKQAVTVQQLIADQSRIERYTEEAGVLKNMLQKLEGNKLCCEEKILELLANNASLQTKVNFNTTHTNKSEPLTLSQMLPHDVFALLNQNPRQQEDILQSQLELTGESSPQPDTPDYFSGEMREMRRELRESRSLIINLKQDLVKSHGCIVSLQLVNNDVTQNSNALESIAETAESELQRLRGEIEDGKIERIHSNAQKMDRINMLVQVLESVCNKVTQDNKAFCVEFSKLARFEQATDQSELSDALQQSSNSTDTPQLITLVDTVLSSRHRVISILLQKASQICDTNKLLEETRVELLSLRNVSDNDRAKLTEFSELNNTNTLALSEEKSKSQRLVNQLKSEQEGRKLLDEELQDRERIVLSLRHELEQERFLHKQQCSDKENSLSTQVDELKEKNTQQKRDWELLNNRMQHLQITSSNQVEQLNAQLYKAQTEVTRLEGVNTKLSDSMKLDTNTLTQLSSTQANEVEALSLELTQNKTEVIRCHDELETQRNHLADKEQMLLELVRNLDELREKKQAMLSEYENLQDKKLTEVTQRAEQLEHKNIALSEENSRLKNTFETEIPSILEGNKEERAKLQKFIEDLSNKNGQLTQSLAEIQTELSRSKHELSRLSLTSEEQFERVMRNKRDLEEELGKLKQEYTLDIISLQGEIPIDLLNIGEELDIYSTDSEHVSLPNLIRKLCQENKELKMRYHDLETSILEGRTDSLPGTSTPDIQDHSDIVYFKKPQYIHSDSKPSDKLLRTKKKQLELLRLKLGYTLRELRMYKVLKSAYDQQIDDLKRLLSESGDKYEGCIQKITELEQLCFRDD</sequence>
<evidence type="ECO:0000313" key="4">
    <source>
        <dbReference type="Proteomes" id="UP001165289"/>
    </source>
</evidence>
<dbReference type="PROSITE" id="PS51257">
    <property type="entry name" value="PROKAR_LIPOPROTEIN"/>
    <property type="match status" value="1"/>
</dbReference>
<dbReference type="EMBL" id="JAKMXF010000221">
    <property type="protein sequence ID" value="KAI6654711.1"/>
    <property type="molecule type" value="Genomic_DNA"/>
</dbReference>
<feature type="coiled-coil region" evidence="1">
    <location>
        <begin position="1360"/>
        <end position="1505"/>
    </location>
</feature>
<accession>A0AAV7K0M4</accession>
<evidence type="ECO:0000256" key="1">
    <source>
        <dbReference type="SAM" id="Coils"/>
    </source>
</evidence>
<evidence type="ECO:0000256" key="2">
    <source>
        <dbReference type="SAM" id="MobiDB-lite"/>
    </source>
</evidence>
<protein>
    <submittedName>
        <fullName evidence="3">Uncharacterized protein</fullName>
    </submittedName>
</protein>
<organism evidence="3 4">
    <name type="scientific">Oopsacas minuta</name>
    <dbReference type="NCBI Taxonomy" id="111878"/>
    <lineage>
        <taxon>Eukaryota</taxon>
        <taxon>Metazoa</taxon>
        <taxon>Porifera</taxon>
        <taxon>Hexactinellida</taxon>
        <taxon>Hexasterophora</taxon>
        <taxon>Lyssacinosida</taxon>
        <taxon>Leucopsacidae</taxon>
        <taxon>Oopsacas</taxon>
    </lineage>
</organism>
<dbReference type="Proteomes" id="UP001165289">
    <property type="component" value="Unassembled WGS sequence"/>
</dbReference>
<evidence type="ECO:0000313" key="3">
    <source>
        <dbReference type="EMBL" id="KAI6654711.1"/>
    </source>
</evidence>
<feature type="region of interest" description="Disordered" evidence="2">
    <location>
        <begin position="1"/>
        <end position="153"/>
    </location>
</feature>
<reference evidence="3 4" key="1">
    <citation type="journal article" date="2023" name="BMC Biol.">
        <title>The compact genome of the sponge Oopsacas minuta (Hexactinellida) is lacking key metazoan core genes.</title>
        <authorList>
            <person name="Santini S."/>
            <person name="Schenkelaars Q."/>
            <person name="Jourda C."/>
            <person name="Duchesne M."/>
            <person name="Belahbib H."/>
            <person name="Rocher C."/>
            <person name="Selva M."/>
            <person name="Riesgo A."/>
            <person name="Vervoort M."/>
            <person name="Leys S.P."/>
            <person name="Kodjabachian L."/>
            <person name="Le Bivic A."/>
            <person name="Borchiellini C."/>
            <person name="Claverie J.M."/>
            <person name="Renard E."/>
        </authorList>
    </citation>
    <scope>NUCLEOTIDE SEQUENCE [LARGE SCALE GENOMIC DNA]</scope>
    <source>
        <strain evidence="3">SPO-2</strain>
    </source>
</reference>